<keyword evidence="1" id="KW-0472">Membrane</keyword>
<protein>
    <submittedName>
        <fullName evidence="2">Uncharacterized protein</fullName>
    </submittedName>
</protein>
<accession>A0A848NBE7</accession>
<sequence>MKEIEIDNIIDEEGVEISEEELLVNKKYTFDLAWTSLRRYNFYTTCDDFVKFNNKNKSSEFYILEIDCTEKENSNYFIKNYNDLLSIKEFITEIADDNFHEKSIIYSENRYLKINNNITSNMLSKKDYTLGVGVFETFLDDYDKVSKEIKAIFKSELINFLNEINEDEKLGHLFLNFSEFYKRCIIGYEYYLKDFSYNKVKAELDNSVLDFSKNIRNVVNDSQNKLIIIPAAIVLAFSTFEVKEPFNIKNIFVLISSVLFAYMMDSFVKNQTSALVIIKININNYKDIFLDKSKSKISNLNEIILKSFLDIDIELKRQEKWMLGIRRINWMIPILLFFFLLSLIYNMRRH</sequence>
<dbReference type="Proteomes" id="UP000548067">
    <property type="component" value="Unassembled WGS sequence"/>
</dbReference>
<proteinExistence type="predicted"/>
<dbReference type="RefSeq" id="WP_169322206.1">
    <property type="nucleotide sequence ID" value="NZ_JABCJF010000010.1"/>
</dbReference>
<evidence type="ECO:0000313" key="3">
    <source>
        <dbReference type="Proteomes" id="UP000548067"/>
    </source>
</evidence>
<evidence type="ECO:0000313" key="2">
    <source>
        <dbReference type="EMBL" id="NMR35689.1"/>
    </source>
</evidence>
<gene>
    <name evidence="2" type="ORF">HIO71_16040</name>
</gene>
<dbReference type="EMBL" id="JABCJF010000010">
    <property type="protein sequence ID" value="NMR35689.1"/>
    <property type="molecule type" value="Genomic_DNA"/>
</dbReference>
<organism evidence="2 3">
    <name type="scientific">Chryseobacterium aquaticum</name>
    <dbReference type="NCBI Taxonomy" id="452084"/>
    <lineage>
        <taxon>Bacteria</taxon>
        <taxon>Pseudomonadati</taxon>
        <taxon>Bacteroidota</taxon>
        <taxon>Flavobacteriia</taxon>
        <taxon>Flavobacteriales</taxon>
        <taxon>Weeksellaceae</taxon>
        <taxon>Chryseobacterium group</taxon>
        <taxon>Chryseobacterium</taxon>
    </lineage>
</organism>
<feature type="transmembrane region" description="Helical" evidence="1">
    <location>
        <begin position="328"/>
        <end position="347"/>
    </location>
</feature>
<name>A0A848NBE7_9FLAO</name>
<keyword evidence="1" id="KW-0812">Transmembrane</keyword>
<comment type="caution">
    <text evidence="2">The sequence shown here is derived from an EMBL/GenBank/DDBJ whole genome shotgun (WGS) entry which is preliminary data.</text>
</comment>
<keyword evidence="1" id="KW-1133">Transmembrane helix</keyword>
<dbReference type="AlphaFoldDB" id="A0A848NBE7"/>
<evidence type="ECO:0000256" key="1">
    <source>
        <dbReference type="SAM" id="Phobius"/>
    </source>
</evidence>
<reference evidence="2 3" key="1">
    <citation type="submission" date="2020-04" db="EMBL/GenBank/DDBJ databases">
        <title>Genome analysis and antimicrobial resistance characteristics of Chryseobacterium aquaticum isolated from farmed salmonids.</title>
        <authorList>
            <person name="Saticioglu I.B."/>
            <person name="Duman M."/>
            <person name="Altun S."/>
        </authorList>
    </citation>
    <scope>NUCLEOTIDE SEQUENCE [LARGE SCALE GENOMIC DNA]</scope>
    <source>
        <strain evidence="2 3">C-174</strain>
    </source>
</reference>